<dbReference type="RefSeq" id="WP_341409982.1">
    <property type="nucleotide sequence ID" value="NZ_JBBUTH010000004.1"/>
</dbReference>
<dbReference type="NCBIfam" id="TIGR02595">
    <property type="entry name" value="PEP_CTERM"/>
    <property type="match status" value="1"/>
</dbReference>
<proteinExistence type="predicted"/>
<feature type="domain" description="Ice-binding protein C-terminal" evidence="2">
    <location>
        <begin position="229"/>
        <end position="253"/>
    </location>
</feature>
<dbReference type="InterPro" id="IPR013424">
    <property type="entry name" value="Ice-binding_C"/>
</dbReference>
<evidence type="ECO:0000256" key="1">
    <source>
        <dbReference type="SAM" id="SignalP"/>
    </source>
</evidence>
<keyword evidence="1" id="KW-0732">Signal</keyword>
<feature type="chain" id="PRO_5047299892" evidence="1">
    <location>
        <begin position="19"/>
        <end position="259"/>
    </location>
</feature>
<reference evidence="3 4" key="1">
    <citation type="submission" date="2024-04" db="EMBL/GenBank/DDBJ databases">
        <title>Novel species of the genus Ideonella isolated from streams.</title>
        <authorList>
            <person name="Lu H."/>
        </authorList>
    </citation>
    <scope>NUCLEOTIDE SEQUENCE [LARGE SCALE GENOMIC DNA]</scope>
    <source>
        <strain evidence="3 4">DXS22W</strain>
    </source>
</reference>
<feature type="signal peptide" evidence="1">
    <location>
        <begin position="1"/>
        <end position="18"/>
    </location>
</feature>
<dbReference type="Proteomes" id="UP001365405">
    <property type="component" value="Unassembled WGS sequence"/>
</dbReference>
<dbReference type="EMBL" id="JBBUTH010000004">
    <property type="protein sequence ID" value="MEK8050298.1"/>
    <property type="molecule type" value="Genomic_DNA"/>
</dbReference>
<comment type="caution">
    <text evidence="3">The sequence shown here is derived from an EMBL/GenBank/DDBJ whole genome shotgun (WGS) entry which is preliminary data.</text>
</comment>
<accession>A0ABU9CF16</accession>
<organism evidence="3 4">
    <name type="scientific">Pseudaquabacterium inlustre</name>
    <dbReference type="NCBI Taxonomy" id="2984192"/>
    <lineage>
        <taxon>Bacteria</taxon>
        <taxon>Pseudomonadati</taxon>
        <taxon>Pseudomonadota</taxon>
        <taxon>Betaproteobacteria</taxon>
        <taxon>Burkholderiales</taxon>
        <taxon>Sphaerotilaceae</taxon>
        <taxon>Pseudaquabacterium</taxon>
    </lineage>
</organism>
<name>A0ABU9CF16_9BURK</name>
<keyword evidence="4" id="KW-1185">Reference proteome</keyword>
<evidence type="ECO:0000259" key="2">
    <source>
        <dbReference type="Pfam" id="PF07589"/>
    </source>
</evidence>
<sequence>MTCTLACALLLPAAGAQAAVTRGASFGTSLDVGGMKVGGEFQSWASATHTASDFNTSAFGSASTDGFMLHALAWTSENPKLPAYCTVYTCSWQTFASVTVWDSITLVAPANGQAERFEYDFTIDGTRKRGPWAYGQGTTATAFYSFSTDGNAWFQPKSVTLPSGVTEIKGAFMAQPGQNLTLYLMGGLSVSARSGAVADYSHTMAFHMTLPQGWTYTSASGHFAPAPSPVPEPASLALMLGGVAGLGLLTRRRGLAVRA</sequence>
<dbReference type="Pfam" id="PF07589">
    <property type="entry name" value="PEP-CTERM"/>
    <property type="match status" value="1"/>
</dbReference>
<evidence type="ECO:0000313" key="4">
    <source>
        <dbReference type="Proteomes" id="UP001365405"/>
    </source>
</evidence>
<evidence type="ECO:0000313" key="3">
    <source>
        <dbReference type="EMBL" id="MEK8050298.1"/>
    </source>
</evidence>
<protein>
    <submittedName>
        <fullName evidence="3">PEP-CTERM sorting domain-containing protein</fullName>
    </submittedName>
</protein>
<gene>
    <name evidence="3" type="ORF">AACH10_08605</name>
</gene>